<comment type="caution">
    <text evidence="1">The sequence shown here is derived from an EMBL/GenBank/DDBJ whole genome shotgun (WGS) entry which is preliminary data.</text>
</comment>
<reference evidence="1 2" key="1">
    <citation type="journal article" date="2019" name="Sci. Rep.">
        <title>Orb-weaving spider Araneus ventricosus genome elucidates the spidroin gene catalogue.</title>
        <authorList>
            <person name="Kono N."/>
            <person name="Nakamura H."/>
            <person name="Ohtoshi R."/>
            <person name="Moran D.A.P."/>
            <person name="Shinohara A."/>
            <person name="Yoshida Y."/>
            <person name="Fujiwara M."/>
            <person name="Mori M."/>
            <person name="Tomita M."/>
            <person name="Arakawa K."/>
        </authorList>
    </citation>
    <scope>NUCLEOTIDE SEQUENCE [LARGE SCALE GENOMIC DNA]</scope>
</reference>
<accession>A0A4Y2BGR0</accession>
<name>A0A4Y2BGR0_ARAVE</name>
<organism evidence="1 2">
    <name type="scientific">Araneus ventricosus</name>
    <name type="common">Orbweaver spider</name>
    <name type="synonym">Epeira ventricosa</name>
    <dbReference type="NCBI Taxonomy" id="182803"/>
    <lineage>
        <taxon>Eukaryota</taxon>
        <taxon>Metazoa</taxon>
        <taxon>Ecdysozoa</taxon>
        <taxon>Arthropoda</taxon>
        <taxon>Chelicerata</taxon>
        <taxon>Arachnida</taxon>
        <taxon>Araneae</taxon>
        <taxon>Araneomorphae</taxon>
        <taxon>Entelegynae</taxon>
        <taxon>Araneoidea</taxon>
        <taxon>Araneidae</taxon>
        <taxon>Araneus</taxon>
    </lineage>
</organism>
<gene>
    <name evidence="1" type="ORF">AVEN_179399_1</name>
</gene>
<dbReference type="EMBL" id="BGPR01000072">
    <property type="protein sequence ID" value="GBL90466.1"/>
    <property type="molecule type" value="Genomic_DNA"/>
</dbReference>
<keyword evidence="2" id="KW-1185">Reference proteome</keyword>
<protein>
    <submittedName>
        <fullName evidence="1">Uncharacterized protein</fullName>
    </submittedName>
</protein>
<proteinExistence type="predicted"/>
<dbReference type="AlphaFoldDB" id="A0A4Y2BGR0"/>
<sequence length="95" mass="10549">MKFQAAVSFFCGVHLCLLNRNRLVEKDVRASLANQRPSTHEPLKSLISNHTDHVTLLELVAVPHPSEIGWGETFLEYTCCLISPVESLIDVGTGF</sequence>
<evidence type="ECO:0000313" key="2">
    <source>
        <dbReference type="Proteomes" id="UP000499080"/>
    </source>
</evidence>
<evidence type="ECO:0000313" key="1">
    <source>
        <dbReference type="EMBL" id="GBL90466.1"/>
    </source>
</evidence>
<dbReference type="Proteomes" id="UP000499080">
    <property type="component" value="Unassembled WGS sequence"/>
</dbReference>